<evidence type="ECO:0000313" key="1">
    <source>
        <dbReference type="EnsemblMetazoa" id="G10250.1:cds"/>
    </source>
</evidence>
<dbReference type="AlphaFoldDB" id="A0A8W8HMH4"/>
<keyword evidence="2" id="KW-1185">Reference proteome</keyword>
<dbReference type="Proteomes" id="UP000005408">
    <property type="component" value="Unassembled WGS sequence"/>
</dbReference>
<reference evidence="1" key="1">
    <citation type="submission" date="2022-08" db="UniProtKB">
        <authorList>
            <consortium name="EnsemblMetazoa"/>
        </authorList>
    </citation>
    <scope>IDENTIFICATION</scope>
    <source>
        <strain evidence="1">05x7-T-G4-1.051#20</strain>
    </source>
</reference>
<name>A0A8W8HMH4_MAGGI</name>
<evidence type="ECO:0000313" key="2">
    <source>
        <dbReference type="Proteomes" id="UP000005408"/>
    </source>
</evidence>
<dbReference type="EnsemblMetazoa" id="G10250.1">
    <property type="protein sequence ID" value="G10250.1:cds"/>
    <property type="gene ID" value="G10250"/>
</dbReference>
<protein>
    <submittedName>
        <fullName evidence="1">Uncharacterized protein</fullName>
    </submittedName>
</protein>
<proteinExistence type="predicted"/>
<sequence>MYSSIPEFMRKLKEEIGALLQDDFYYNKNIFLLFTEMKINRASPAVRLRFQCVYKETNTTVSSLQGPVRVKAKHTKMLTFVSLACIVACVLADSTYPKLNGGYFPINGGDYYPKGGCGPYGCGYNGFQGGLVGSGNLGSFGIGNGLVGNFGGLNTGFGGVGGGSAAASAAAAGNAAAAAAAAAAGQNAAAASAAAAGNSAAASAAAASGSGGLIAPYNYYQPGYNYYPGQIYNNIHGSQYYPNYYNQYYQSFPYVGNPYFGLGGGSAAASAAAAGGNGGAAASAAAASGVNGFNGPFIGGLGPIGGSIRPRKVY</sequence>
<organism evidence="1 2">
    <name type="scientific">Magallana gigas</name>
    <name type="common">Pacific oyster</name>
    <name type="synonym">Crassostrea gigas</name>
    <dbReference type="NCBI Taxonomy" id="29159"/>
    <lineage>
        <taxon>Eukaryota</taxon>
        <taxon>Metazoa</taxon>
        <taxon>Spiralia</taxon>
        <taxon>Lophotrochozoa</taxon>
        <taxon>Mollusca</taxon>
        <taxon>Bivalvia</taxon>
        <taxon>Autobranchia</taxon>
        <taxon>Pteriomorphia</taxon>
        <taxon>Ostreida</taxon>
        <taxon>Ostreoidea</taxon>
        <taxon>Ostreidae</taxon>
        <taxon>Magallana</taxon>
    </lineage>
</organism>
<accession>A0A8W8HMH4</accession>